<evidence type="ECO:0000313" key="2">
    <source>
        <dbReference type="Proteomes" id="UP000249661"/>
    </source>
</evidence>
<accession>A0ACD1GUM2</accession>
<proteinExistence type="predicted"/>
<name>A0ACD1GUM2_9EURO</name>
<dbReference type="Proteomes" id="UP000249661">
    <property type="component" value="Unassembled WGS sequence"/>
</dbReference>
<gene>
    <name evidence="1" type="ORF">BO66DRAFT_219559</name>
</gene>
<reference evidence="1" key="1">
    <citation type="submission" date="2018-02" db="EMBL/GenBank/DDBJ databases">
        <title>The genomes of Aspergillus section Nigri reveals drivers in fungal speciation.</title>
        <authorList>
            <consortium name="DOE Joint Genome Institute"/>
            <person name="Vesth T.C."/>
            <person name="Nybo J."/>
            <person name="Theobald S."/>
            <person name="Brandl J."/>
            <person name="Frisvad J.C."/>
            <person name="Nielsen K.F."/>
            <person name="Lyhne E.K."/>
            <person name="Kogle M.E."/>
            <person name="Kuo A."/>
            <person name="Riley R."/>
            <person name="Clum A."/>
            <person name="Nolan M."/>
            <person name="Lipzen A."/>
            <person name="Salamov A."/>
            <person name="Henrissat B."/>
            <person name="Wiebenga A."/>
            <person name="De vries R.P."/>
            <person name="Grigoriev I.V."/>
            <person name="Mortensen U.H."/>
            <person name="Andersen M.R."/>
            <person name="Baker S.E."/>
        </authorList>
    </citation>
    <scope>NUCLEOTIDE SEQUENCE</scope>
    <source>
        <strain evidence="1">CBS 121060</strain>
    </source>
</reference>
<protein>
    <submittedName>
        <fullName evidence="1">Uncharacterized protein</fullName>
    </submittedName>
</protein>
<sequence length="179" mass="20846">MALKILPGRHSFLSRRVNLQVRRGRGGGFQITAQTAEFILSDPGEPPRPRYQPRGAFLRRLYRPPPCPCPTYHRSCDPCDKLTSALRQFTMRSMNHIQCIWYCFIVKRSMDRRFQSHVLLRQCDCDIHSSGPNWGCTPLLLLPPQTPRGWGYLRSTELPRRLGAWMCSDFPDIHPNYEF</sequence>
<dbReference type="EMBL" id="KZ825001">
    <property type="protein sequence ID" value="RAH65047.1"/>
    <property type="molecule type" value="Genomic_DNA"/>
</dbReference>
<keyword evidence="2" id="KW-1185">Reference proteome</keyword>
<organism evidence="1 2">
    <name type="scientific">Aspergillus aculeatinus CBS 121060</name>
    <dbReference type="NCBI Taxonomy" id="1448322"/>
    <lineage>
        <taxon>Eukaryota</taxon>
        <taxon>Fungi</taxon>
        <taxon>Dikarya</taxon>
        <taxon>Ascomycota</taxon>
        <taxon>Pezizomycotina</taxon>
        <taxon>Eurotiomycetes</taxon>
        <taxon>Eurotiomycetidae</taxon>
        <taxon>Eurotiales</taxon>
        <taxon>Aspergillaceae</taxon>
        <taxon>Aspergillus</taxon>
        <taxon>Aspergillus subgen. Circumdati</taxon>
    </lineage>
</organism>
<evidence type="ECO:0000313" key="1">
    <source>
        <dbReference type="EMBL" id="RAH65047.1"/>
    </source>
</evidence>